<keyword evidence="1" id="KW-0831">Ubiquinone biosynthesis</keyword>
<dbReference type="EMBL" id="JAWCUA010000003">
    <property type="protein sequence ID" value="MDU0112179.1"/>
    <property type="molecule type" value="Genomic_DNA"/>
</dbReference>
<gene>
    <name evidence="1" type="primary">ubiJ</name>
    <name evidence="3" type="ORF">RT723_04015</name>
</gene>
<evidence type="ECO:0000313" key="4">
    <source>
        <dbReference type="Proteomes" id="UP001257914"/>
    </source>
</evidence>
<keyword evidence="1" id="KW-0963">Cytoplasm</keyword>
<accession>A0ABU3QXL3</accession>
<proteinExistence type="inferred from homology"/>
<comment type="function">
    <text evidence="1">Required for ubiquinone (coenzyme Q) biosynthesis. Binds hydrophobic ubiquinone biosynthetic intermediates via its SCP2 domain and is essential for the stability of the Ubi complex. May constitute a docking platform where Ubi enzymes assemble and access their SCP2-bound polyprenyl substrates.</text>
</comment>
<comment type="similarity">
    <text evidence="1">Belongs to the UbiJ family.</text>
</comment>
<feature type="domain" description="SCP2" evidence="2">
    <location>
        <begin position="16"/>
        <end position="112"/>
    </location>
</feature>
<dbReference type="PANTHER" id="PTHR38693:SF1">
    <property type="entry name" value="UBIQUINONE BIOSYNTHESIS ACCESSORY FACTOR UBIJ"/>
    <property type="match status" value="1"/>
</dbReference>
<evidence type="ECO:0000259" key="2">
    <source>
        <dbReference type="Pfam" id="PF02036"/>
    </source>
</evidence>
<protein>
    <recommendedName>
        <fullName evidence="1">Ubiquinone biosynthesis accessory factor UbiJ</fullName>
    </recommendedName>
</protein>
<comment type="pathway">
    <text evidence="1">Cofactor biosynthesis; ubiquinone biosynthesis.</text>
</comment>
<dbReference type="Pfam" id="PF02036">
    <property type="entry name" value="SCP2"/>
    <property type="match status" value="1"/>
</dbReference>
<dbReference type="RefSeq" id="WP_315945967.1">
    <property type="nucleotide sequence ID" value="NZ_JAWCUA010000003.1"/>
</dbReference>
<reference evidence="3 4" key="1">
    <citation type="submission" date="2023-10" db="EMBL/GenBank/DDBJ databases">
        <title>Psychrosphaera aquimaarina strain SW33 isolated from seawater.</title>
        <authorList>
            <person name="Bayburt H."/>
            <person name="Kim J.M."/>
            <person name="Choi B.J."/>
            <person name="Jeon C.O."/>
        </authorList>
    </citation>
    <scope>NUCLEOTIDE SEQUENCE [LARGE SCALE GENOMIC DNA]</scope>
    <source>
        <strain evidence="3 4">KCTC 52743</strain>
    </source>
</reference>
<keyword evidence="4" id="KW-1185">Reference proteome</keyword>
<sequence>MILLQQLAHSFIEPKINKLLTFDDQAHIKLVKLEGKSLSVCLTDLSLNIKLQVLDNKVLLSSNTEGYDCLVTTSSQYLRSLSDASQLTKLIKQDSLELDGDLAIAQGFSELLMNNNIDWQQLLSSYFGDAIAHKMVTAIQALVSNIKIKTKDMDYTLSTAITEELKLSPHYNEVSLFIDQVDVLSAKTDKLAATISALTTKLHESR</sequence>
<comment type="caution">
    <text evidence="3">The sequence shown here is derived from an EMBL/GenBank/DDBJ whole genome shotgun (WGS) entry which is preliminary data.</text>
</comment>
<evidence type="ECO:0000256" key="1">
    <source>
        <dbReference type="HAMAP-Rule" id="MF_02215"/>
    </source>
</evidence>
<evidence type="ECO:0000313" key="3">
    <source>
        <dbReference type="EMBL" id="MDU0112179.1"/>
    </source>
</evidence>
<dbReference type="PANTHER" id="PTHR38693">
    <property type="entry name" value="UBIQUINONE BIOSYNTHESIS PROTEIN UBIJ"/>
    <property type="match status" value="1"/>
</dbReference>
<dbReference type="HAMAP" id="MF_02215">
    <property type="entry name" value="UbiJ"/>
    <property type="match status" value="1"/>
</dbReference>
<comment type="subcellular location">
    <subcellularLocation>
        <location evidence="1">Cytoplasm</location>
    </subcellularLocation>
</comment>
<organism evidence="3 4">
    <name type="scientific">Psychrosphaera aquimarina</name>
    <dbReference type="NCBI Taxonomy" id="2044854"/>
    <lineage>
        <taxon>Bacteria</taxon>
        <taxon>Pseudomonadati</taxon>
        <taxon>Pseudomonadota</taxon>
        <taxon>Gammaproteobacteria</taxon>
        <taxon>Alteromonadales</taxon>
        <taxon>Pseudoalteromonadaceae</taxon>
        <taxon>Psychrosphaera</taxon>
    </lineage>
</organism>
<dbReference type="Proteomes" id="UP001257914">
    <property type="component" value="Unassembled WGS sequence"/>
</dbReference>
<name>A0ABU3QXL3_9GAMM</name>
<dbReference type="InterPro" id="IPR038989">
    <property type="entry name" value="UbiJ"/>
</dbReference>
<dbReference type="InterPro" id="IPR003033">
    <property type="entry name" value="SCP2_sterol-bd_dom"/>
</dbReference>